<protein>
    <submittedName>
        <fullName evidence="10">NADH-quinone oxidoreductase subunit L</fullName>
    </submittedName>
</protein>
<accession>A0A1G9SSU3</accession>
<feature type="transmembrane region" description="Helical" evidence="6">
    <location>
        <begin position="358"/>
        <end position="379"/>
    </location>
</feature>
<dbReference type="AlphaFoldDB" id="A0A1G9SSU3"/>
<evidence type="ECO:0000256" key="2">
    <source>
        <dbReference type="ARBA" id="ARBA00022692"/>
    </source>
</evidence>
<dbReference type="GO" id="GO:0012505">
    <property type="term" value="C:endomembrane system"/>
    <property type="evidence" value="ECO:0007669"/>
    <property type="project" value="UniProtKB-SubCell"/>
</dbReference>
<feature type="transmembrane region" description="Helical" evidence="6">
    <location>
        <begin position="113"/>
        <end position="133"/>
    </location>
</feature>
<feature type="transmembrane region" description="Helical" evidence="6">
    <location>
        <begin position="416"/>
        <end position="436"/>
    </location>
</feature>
<feature type="transmembrane region" description="Helical" evidence="6">
    <location>
        <begin position="145"/>
        <end position="162"/>
    </location>
</feature>
<name>A0A1G9SSU3_9ACTO</name>
<feature type="transmembrane region" description="Helical" evidence="6">
    <location>
        <begin position="456"/>
        <end position="478"/>
    </location>
</feature>
<evidence type="ECO:0000256" key="6">
    <source>
        <dbReference type="SAM" id="Phobius"/>
    </source>
</evidence>
<evidence type="ECO:0000259" key="9">
    <source>
        <dbReference type="Pfam" id="PF00662"/>
    </source>
</evidence>
<dbReference type="PRINTS" id="PR01434">
    <property type="entry name" value="NADHDHGNASE5"/>
</dbReference>
<sequence length="676" mass="71201">MTASPLVLSAGLLAANSVVGAAAPATGAAALAWLLIAAPAASAAILLLLGRAADAWGHWLGVLAAAFSACLGLVILTQVLGLDAADRVLGVELWRWFGAGDLDVRLGLRLDPLSLTFVVLVTCVGFLIHVYSVAYMAHDRDRRRFFAYLNLFIAAMLILVLGDSYIALFIGWEGVGLASYLLIGFWNTADADAPQAERFTSRENAVAAKKAFIMNRIGDVGLLLAMMACIAQVGSVAFDTVLPAAQNGTISTGWLTAIGFFLLLAACGKSAQFPLQAWLGDAMAGPTPVSALIHAATMVTAGVYLIVRSGAVFEGAPDAQLAVAVVGAITLFLGAIIGCAKDDMKKVLAASTMSQIGYMMLGAGLGPIGYAFAIFHLLTHGFFKAQLFLGAGSVMHVMGDQVNMRRFGGLRRAMRLTWITMGIGWLAILGIPPFSGFWSKDRIIEAAFVGDGARPWILGTVALLGAGLTAFYMSRLFFMIFHGRPRWTTAKDIEGEVHPHESGWLMTLPLIVLSVFSLGLGGALSVGDAFVAWLEPVTGHVDHAAHGEPVLPATAIMLATLALVLIGVVVAWAMYVRREVPTVVQRANVLVEAARHDMYQDTINEAVAMRPGQGLVLAAGASDRYVVDGAVRGLAQGTAALGRLTARTESGYVRSYAGYMLGGTVLALIAVLAGRF</sequence>
<evidence type="ECO:0000313" key="11">
    <source>
        <dbReference type="Proteomes" id="UP000199671"/>
    </source>
</evidence>
<dbReference type="InterPro" id="IPR018393">
    <property type="entry name" value="NADHpl_OxRdtase_5_subgr"/>
</dbReference>
<evidence type="ECO:0000256" key="1">
    <source>
        <dbReference type="ARBA" id="ARBA00004127"/>
    </source>
</evidence>
<dbReference type="Proteomes" id="UP000199671">
    <property type="component" value="Unassembled WGS sequence"/>
</dbReference>
<dbReference type="Pfam" id="PF00361">
    <property type="entry name" value="Proton_antipo_M"/>
    <property type="match status" value="1"/>
</dbReference>
<evidence type="ECO:0000256" key="5">
    <source>
        <dbReference type="RuleBase" id="RU000320"/>
    </source>
</evidence>
<dbReference type="NCBIfam" id="TIGR01974">
    <property type="entry name" value="NDH_I_L"/>
    <property type="match status" value="1"/>
</dbReference>
<organism evidence="10 11">
    <name type="scientific">Actinomyces ruminicola</name>
    <dbReference type="NCBI Taxonomy" id="332524"/>
    <lineage>
        <taxon>Bacteria</taxon>
        <taxon>Bacillati</taxon>
        <taxon>Actinomycetota</taxon>
        <taxon>Actinomycetes</taxon>
        <taxon>Actinomycetales</taxon>
        <taxon>Actinomycetaceae</taxon>
        <taxon>Actinomyces</taxon>
    </lineage>
</organism>
<evidence type="ECO:0000256" key="3">
    <source>
        <dbReference type="ARBA" id="ARBA00022989"/>
    </source>
</evidence>
<dbReference type="RefSeq" id="WP_092607603.1">
    <property type="nucleotide sequence ID" value="NZ_FNHU01000002.1"/>
</dbReference>
<dbReference type="PANTHER" id="PTHR42829">
    <property type="entry name" value="NADH-UBIQUINONE OXIDOREDUCTASE CHAIN 5"/>
    <property type="match status" value="1"/>
</dbReference>
<dbReference type="InterPro" id="IPR001750">
    <property type="entry name" value="ND/Mrp_TM"/>
</dbReference>
<evidence type="ECO:0000259" key="8">
    <source>
        <dbReference type="Pfam" id="PF00361"/>
    </source>
</evidence>
<dbReference type="InterPro" id="IPR001516">
    <property type="entry name" value="Proton_antipo_N"/>
</dbReference>
<dbReference type="EMBL" id="FNHU01000002">
    <property type="protein sequence ID" value="SDM37925.1"/>
    <property type="molecule type" value="Genomic_DNA"/>
</dbReference>
<dbReference type="OrthoDB" id="9811798at2"/>
<keyword evidence="3 6" id="KW-1133">Transmembrane helix</keyword>
<dbReference type="InterPro" id="IPR003945">
    <property type="entry name" value="NU5C-like"/>
</dbReference>
<feature type="transmembrane region" description="Helical" evidence="6">
    <location>
        <begin position="554"/>
        <end position="576"/>
    </location>
</feature>
<dbReference type="Gene3D" id="1.20.5.2700">
    <property type="match status" value="1"/>
</dbReference>
<feature type="chain" id="PRO_5011626988" evidence="7">
    <location>
        <begin position="22"/>
        <end position="676"/>
    </location>
</feature>
<feature type="transmembrane region" description="Helical" evidence="6">
    <location>
        <begin position="510"/>
        <end position="534"/>
    </location>
</feature>
<feature type="transmembrane region" description="Helical" evidence="6">
    <location>
        <begin position="56"/>
        <end position="80"/>
    </location>
</feature>
<keyword evidence="2 5" id="KW-0812">Transmembrane</keyword>
<feature type="transmembrane region" description="Helical" evidence="6">
    <location>
        <begin position="289"/>
        <end position="307"/>
    </location>
</feature>
<feature type="transmembrane region" description="Helical" evidence="6">
    <location>
        <begin position="250"/>
        <end position="268"/>
    </location>
</feature>
<dbReference type="NCBIfam" id="NF005141">
    <property type="entry name" value="PRK06590.1"/>
    <property type="match status" value="1"/>
</dbReference>
<dbReference type="GO" id="GO:0003954">
    <property type="term" value="F:NADH dehydrogenase activity"/>
    <property type="evidence" value="ECO:0007669"/>
    <property type="project" value="TreeGrafter"/>
</dbReference>
<feature type="transmembrane region" description="Helical" evidence="6">
    <location>
        <begin position="30"/>
        <end position="49"/>
    </location>
</feature>
<feature type="domain" description="NADH:quinone oxidoreductase/Mrp antiporter transmembrane" evidence="8">
    <location>
        <begin position="164"/>
        <end position="453"/>
    </location>
</feature>
<proteinExistence type="predicted"/>
<feature type="transmembrane region" description="Helical" evidence="6">
    <location>
        <begin position="319"/>
        <end position="337"/>
    </location>
</feature>
<dbReference type="Pfam" id="PF00662">
    <property type="entry name" value="Proton_antipo_N"/>
    <property type="match status" value="1"/>
</dbReference>
<feature type="transmembrane region" description="Helical" evidence="6">
    <location>
        <begin position="656"/>
        <end position="674"/>
    </location>
</feature>
<dbReference type="PANTHER" id="PTHR42829:SF2">
    <property type="entry name" value="NADH-UBIQUINONE OXIDOREDUCTASE CHAIN 5"/>
    <property type="match status" value="1"/>
</dbReference>
<feature type="domain" description="NADH-Ubiquinone oxidoreductase (complex I) chain 5 N-terminal" evidence="9">
    <location>
        <begin position="96"/>
        <end position="146"/>
    </location>
</feature>
<keyword evidence="7" id="KW-0732">Signal</keyword>
<evidence type="ECO:0000313" key="10">
    <source>
        <dbReference type="EMBL" id="SDM37925.1"/>
    </source>
</evidence>
<dbReference type="PRINTS" id="PR01435">
    <property type="entry name" value="NPOXDRDTASE5"/>
</dbReference>
<dbReference type="GO" id="GO:0015990">
    <property type="term" value="P:electron transport coupled proton transport"/>
    <property type="evidence" value="ECO:0007669"/>
    <property type="project" value="TreeGrafter"/>
</dbReference>
<comment type="subcellular location">
    <subcellularLocation>
        <location evidence="1">Endomembrane system</location>
        <topology evidence="1">Multi-pass membrane protein</topology>
    </subcellularLocation>
    <subcellularLocation>
        <location evidence="5">Membrane</location>
        <topology evidence="5">Multi-pass membrane protein</topology>
    </subcellularLocation>
</comment>
<keyword evidence="4 6" id="KW-0472">Membrane</keyword>
<gene>
    <name evidence="10" type="ORF">SAMN04487766_10262</name>
</gene>
<evidence type="ECO:0000256" key="4">
    <source>
        <dbReference type="ARBA" id="ARBA00023136"/>
    </source>
</evidence>
<reference evidence="10 11" key="1">
    <citation type="submission" date="2016-10" db="EMBL/GenBank/DDBJ databases">
        <authorList>
            <person name="de Groot N.N."/>
        </authorList>
    </citation>
    <scope>NUCLEOTIDE SEQUENCE [LARGE SCALE GENOMIC DNA]</scope>
    <source>
        <strain evidence="10 11">KPR-7B</strain>
    </source>
</reference>
<dbReference type="GO" id="GO:0042773">
    <property type="term" value="P:ATP synthesis coupled electron transport"/>
    <property type="evidence" value="ECO:0007669"/>
    <property type="project" value="InterPro"/>
</dbReference>
<dbReference type="GO" id="GO:0008137">
    <property type="term" value="F:NADH dehydrogenase (ubiquinone) activity"/>
    <property type="evidence" value="ECO:0007669"/>
    <property type="project" value="InterPro"/>
</dbReference>
<evidence type="ECO:0000256" key="7">
    <source>
        <dbReference type="SAM" id="SignalP"/>
    </source>
</evidence>
<dbReference type="GO" id="GO:0016020">
    <property type="term" value="C:membrane"/>
    <property type="evidence" value="ECO:0007669"/>
    <property type="project" value="UniProtKB-SubCell"/>
</dbReference>
<feature type="signal peptide" evidence="7">
    <location>
        <begin position="1"/>
        <end position="21"/>
    </location>
</feature>
<feature type="transmembrane region" description="Helical" evidence="6">
    <location>
        <begin position="220"/>
        <end position="238"/>
    </location>
</feature>